<dbReference type="SUPFAM" id="SSF47928">
    <property type="entry name" value="N-terminal domain of the delta subunit of the F1F0-ATP synthase"/>
    <property type="match status" value="1"/>
</dbReference>
<evidence type="ECO:0000256" key="5">
    <source>
        <dbReference type="ARBA" id="ARBA00023136"/>
    </source>
</evidence>
<keyword evidence="4 8" id="KW-0406">Ion transport</keyword>
<keyword evidence="6 8" id="KW-0139">CF(1)</keyword>
<dbReference type="GO" id="GO:0005886">
    <property type="term" value="C:plasma membrane"/>
    <property type="evidence" value="ECO:0007669"/>
    <property type="project" value="UniProtKB-SubCell"/>
</dbReference>
<dbReference type="InterPro" id="IPR000711">
    <property type="entry name" value="ATPase_OSCP/dsu"/>
</dbReference>
<accession>A0A380MTF7</accession>
<dbReference type="NCBIfam" id="TIGR01145">
    <property type="entry name" value="ATP_synt_delta"/>
    <property type="match status" value="1"/>
</dbReference>
<organism evidence="9 10">
    <name type="scientific">Streptomyces griseus</name>
    <dbReference type="NCBI Taxonomy" id="1911"/>
    <lineage>
        <taxon>Bacteria</taxon>
        <taxon>Bacillati</taxon>
        <taxon>Actinomycetota</taxon>
        <taxon>Actinomycetes</taxon>
        <taxon>Kitasatosporales</taxon>
        <taxon>Streptomycetaceae</taxon>
        <taxon>Streptomyces</taxon>
    </lineage>
</organism>
<dbReference type="AlphaFoldDB" id="A0A380MTF7"/>
<evidence type="ECO:0000256" key="7">
    <source>
        <dbReference type="ARBA" id="ARBA00023310"/>
    </source>
</evidence>
<proteinExistence type="inferred from homology"/>
<evidence type="ECO:0000256" key="6">
    <source>
        <dbReference type="ARBA" id="ARBA00023196"/>
    </source>
</evidence>
<dbReference type="InterPro" id="IPR020781">
    <property type="entry name" value="ATPase_OSCP/d_CS"/>
</dbReference>
<dbReference type="EMBL" id="UHID01000001">
    <property type="protein sequence ID" value="SUO95203.1"/>
    <property type="molecule type" value="Genomic_DNA"/>
</dbReference>
<comment type="subcellular location">
    <subcellularLocation>
        <location evidence="8">Cell membrane</location>
        <topology evidence="8">Peripheral membrane protein</topology>
    </subcellularLocation>
    <subcellularLocation>
        <location evidence="1">Membrane</location>
    </subcellularLocation>
</comment>
<evidence type="ECO:0000256" key="1">
    <source>
        <dbReference type="ARBA" id="ARBA00004370"/>
    </source>
</evidence>
<dbReference type="InterPro" id="IPR026015">
    <property type="entry name" value="ATP_synth_OSCP/delta_N_sf"/>
</dbReference>
<dbReference type="GeneID" id="95068380"/>
<dbReference type="PROSITE" id="PS00389">
    <property type="entry name" value="ATPASE_DELTA"/>
    <property type="match status" value="1"/>
</dbReference>
<dbReference type="GO" id="GO:0046933">
    <property type="term" value="F:proton-transporting ATP synthase activity, rotational mechanism"/>
    <property type="evidence" value="ECO:0007669"/>
    <property type="project" value="UniProtKB-UniRule"/>
</dbReference>
<evidence type="ECO:0000313" key="9">
    <source>
        <dbReference type="EMBL" id="SUO95203.1"/>
    </source>
</evidence>
<comment type="function">
    <text evidence="8">F(1)F(0) ATP synthase produces ATP from ADP in the presence of a proton or sodium gradient. F-type ATPases consist of two structural domains, F(1) containing the extramembraneous catalytic core and F(0) containing the membrane proton channel, linked together by a central stalk and a peripheral stalk. During catalysis, ATP synthesis in the catalytic domain of F(1) is coupled via a rotary mechanism of the central stalk subunits to proton translocation.</text>
</comment>
<gene>
    <name evidence="8 9" type="primary">atpH</name>
    <name evidence="9" type="ORF">NCTC7807_01260</name>
</gene>
<evidence type="ECO:0000256" key="3">
    <source>
        <dbReference type="ARBA" id="ARBA00022781"/>
    </source>
</evidence>
<keyword evidence="8" id="KW-1003">Cell membrane</keyword>
<reference evidence="9 10" key="1">
    <citation type="submission" date="2018-06" db="EMBL/GenBank/DDBJ databases">
        <authorList>
            <consortium name="Pathogen Informatics"/>
            <person name="Doyle S."/>
        </authorList>
    </citation>
    <scope>NUCLEOTIDE SEQUENCE [LARGE SCALE GENOMIC DNA]</scope>
    <source>
        <strain evidence="9 10">NCTC7807</strain>
    </source>
</reference>
<keyword evidence="7 8" id="KW-0066">ATP synthesis</keyword>
<sequence length="271" mass="28734">MNGASREALAAARERLDALTDTPSVDAGSLAAELADVTALLHREVSLRRVLTDPAQEGAAKAQLVERLLGGQVSGTTADLVAGMVRTRWSRSRDLVDALEELAADADLTEAQRRGALDSVEDEVFRFSRIVSSNSALRAALTDTAASDAAKAGLLDSLLGTRADKVTVRLITRLVTRPRGRSLEEGLESLSRLAAARRGRMVATVTSAVPLSEPQKQRLGASLAKLYGRPMHLNLEVDPAVVGGIKVHVGDEVINGSIADRLDEASRRMAG</sequence>
<keyword evidence="9" id="KW-0378">Hydrolase</keyword>
<evidence type="ECO:0000256" key="4">
    <source>
        <dbReference type="ARBA" id="ARBA00023065"/>
    </source>
</evidence>
<dbReference type="PRINTS" id="PR00125">
    <property type="entry name" value="ATPASEDELTA"/>
</dbReference>
<evidence type="ECO:0000256" key="2">
    <source>
        <dbReference type="ARBA" id="ARBA00022448"/>
    </source>
</evidence>
<evidence type="ECO:0000313" key="10">
    <source>
        <dbReference type="Proteomes" id="UP000254150"/>
    </source>
</evidence>
<dbReference type="GO" id="GO:0045259">
    <property type="term" value="C:proton-transporting ATP synthase complex"/>
    <property type="evidence" value="ECO:0007669"/>
    <property type="project" value="UniProtKB-KW"/>
</dbReference>
<evidence type="ECO:0000256" key="8">
    <source>
        <dbReference type="HAMAP-Rule" id="MF_01416"/>
    </source>
</evidence>
<keyword evidence="2 8" id="KW-0813">Transport</keyword>
<dbReference type="NCBIfam" id="NF009967">
    <property type="entry name" value="PRK13430.1"/>
    <property type="match status" value="1"/>
</dbReference>
<protein>
    <recommendedName>
        <fullName evidence="8">ATP synthase subunit delta</fullName>
    </recommendedName>
    <alternativeName>
        <fullName evidence="8">ATP synthase F(1) sector subunit delta</fullName>
    </alternativeName>
    <alternativeName>
        <fullName evidence="8">F-type ATPase subunit delta</fullName>
        <shortName evidence="8">F-ATPase subunit delta</shortName>
    </alternativeName>
</protein>
<comment type="similarity">
    <text evidence="8">Belongs to the ATPase delta chain family.</text>
</comment>
<dbReference type="Gene3D" id="1.10.520.20">
    <property type="entry name" value="N-terminal domain of the delta subunit of the F1F0-ATP synthase"/>
    <property type="match status" value="1"/>
</dbReference>
<dbReference type="RefSeq" id="WP_100454903.1">
    <property type="nucleotide sequence ID" value="NZ_UHID01000001.1"/>
</dbReference>
<keyword evidence="3 8" id="KW-0375">Hydrogen ion transport</keyword>
<name>A0A380MTF7_STRGR</name>
<dbReference type="HAMAP" id="MF_01416">
    <property type="entry name" value="ATP_synth_delta_bact"/>
    <property type="match status" value="1"/>
</dbReference>
<keyword evidence="5 8" id="KW-0472">Membrane</keyword>
<dbReference type="Pfam" id="PF00213">
    <property type="entry name" value="OSCP"/>
    <property type="match status" value="1"/>
</dbReference>
<dbReference type="PANTHER" id="PTHR11910">
    <property type="entry name" value="ATP SYNTHASE DELTA CHAIN"/>
    <property type="match status" value="1"/>
</dbReference>
<comment type="function">
    <text evidence="8">This protein is part of the stalk that links CF(0) to CF(1). It either transmits conformational changes from CF(0) to CF(1) or is implicated in proton conduction.</text>
</comment>
<dbReference type="Proteomes" id="UP000254150">
    <property type="component" value="Unassembled WGS sequence"/>
</dbReference>
<dbReference type="GO" id="GO:0016787">
    <property type="term" value="F:hydrolase activity"/>
    <property type="evidence" value="ECO:0007669"/>
    <property type="project" value="UniProtKB-KW"/>
</dbReference>